<name>A0A4S2LCU3_OPIFE</name>
<evidence type="ECO:0000313" key="1">
    <source>
        <dbReference type="EMBL" id="TGZ61262.1"/>
    </source>
</evidence>
<comment type="caution">
    <text evidence="1">The sequence shown here is derived from an EMBL/GenBank/DDBJ whole genome shotgun (WGS) entry which is preliminary data.</text>
</comment>
<proteinExistence type="predicted"/>
<reference evidence="1 2" key="1">
    <citation type="journal article" date="2019" name="BMC Genomics">
        <title>New insights from Opisthorchis felineus genome: update on genomics of the epidemiologically important liver flukes.</title>
        <authorList>
            <person name="Ershov N.I."/>
            <person name="Mordvinov V.A."/>
            <person name="Prokhortchouk E.B."/>
            <person name="Pakharukova M.Y."/>
            <person name="Gunbin K.V."/>
            <person name="Ustyantsev K."/>
            <person name="Genaev M.A."/>
            <person name="Blinov A.G."/>
            <person name="Mazur A."/>
            <person name="Boulygina E."/>
            <person name="Tsygankova S."/>
            <person name="Khrameeva E."/>
            <person name="Chekanov N."/>
            <person name="Fan G."/>
            <person name="Xiao A."/>
            <person name="Zhang H."/>
            <person name="Xu X."/>
            <person name="Yang H."/>
            <person name="Solovyev V."/>
            <person name="Lee S.M."/>
            <person name="Liu X."/>
            <person name="Afonnikov D.A."/>
            <person name="Skryabin K.G."/>
        </authorList>
    </citation>
    <scope>NUCLEOTIDE SEQUENCE [LARGE SCALE GENOMIC DNA]</scope>
    <source>
        <strain evidence="1">AK-0245</strain>
        <tissue evidence="1">Whole organism</tissue>
    </source>
</reference>
<accession>A0A4S2LCU3</accession>
<protein>
    <submittedName>
        <fullName evidence="1">Uncharacterized protein</fullName>
    </submittedName>
</protein>
<dbReference type="Proteomes" id="UP000308267">
    <property type="component" value="Unassembled WGS sequence"/>
</dbReference>
<dbReference type="EMBL" id="SJOL01008033">
    <property type="protein sequence ID" value="TGZ61262.1"/>
    <property type="molecule type" value="Genomic_DNA"/>
</dbReference>
<dbReference type="AlphaFoldDB" id="A0A4S2LCU3"/>
<gene>
    <name evidence="1" type="ORF">CRM22_008066</name>
</gene>
<keyword evidence="2" id="KW-1185">Reference proteome</keyword>
<evidence type="ECO:0000313" key="2">
    <source>
        <dbReference type="Proteomes" id="UP000308267"/>
    </source>
</evidence>
<organism evidence="1 2">
    <name type="scientific">Opisthorchis felineus</name>
    <dbReference type="NCBI Taxonomy" id="147828"/>
    <lineage>
        <taxon>Eukaryota</taxon>
        <taxon>Metazoa</taxon>
        <taxon>Spiralia</taxon>
        <taxon>Lophotrochozoa</taxon>
        <taxon>Platyhelminthes</taxon>
        <taxon>Trematoda</taxon>
        <taxon>Digenea</taxon>
        <taxon>Opisthorchiida</taxon>
        <taxon>Opisthorchiata</taxon>
        <taxon>Opisthorchiidae</taxon>
        <taxon>Opisthorchis</taxon>
    </lineage>
</organism>
<sequence>MGQSAPGALFTNFSADLIQRVLLHSFCFRVGLVFPLIFPFCKLEHLYPVRVINRTVCTIFGVTGISQLVLSIIIEETCTRDFDGSGCKLGASFHPPKPIPPQQCPVQRICFIRHLCPNFSHLKYGGNIL</sequence>